<dbReference type="InterPro" id="IPR023365">
    <property type="entry name" value="Sortase_dom-sf"/>
</dbReference>
<dbReference type="RefSeq" id="WP_212507675.1">
    <property type="nucleotide sequence ID" value="NZ_CP060696.1"/>
</dbReference>
<evidence type="ECO:0000256" key="2">
    <source>
        <dbReference type="PIRSR" id="PIRSR605754-1"/>
    </source>
</evidence>
<gene>
    <name evidence="3" type="primary">srtB</name>
    <name evidence="3" type="ORF">H6X83_02880</name>
</gene>
<evidence type="ECO:0000313" key="4">
    <source>
        <dbReference type="Proteomes" id="UP000516046"/>
    </source>
</evidence>
<dbReference type="EMBL" id="CP060696">
    <property type="protein sequence ID" value="QNO18609.1"/>
    <property type="molecule type" value="Genomic_DNA"/>
</dbReference>
<dbReference type="InterPro" id="IPR009835">
    <property type="entry name" value="SrtB"/>
</dbReference>
<reference evidence="3 4" key="1">
    <citation type="submission" date="2020-08" db="EMBL/GenBank/DDBJ databases">
        <authorList>
            <person name="Ren C."/>
            <person name="Gu Y."/>
            <person name="Xu Y."/>
        </authorList>
    </citation>
    <scope>NUCLEOTIDE SEQUENCE [LARGE SCALE GENOMIC DNA]</scope>
    <source>
        <strain evidence="3 4">LBM18003</strain>
    </source>
</reference>
<dbReference type="InterPro" id="IPR005754">
    <property type="entry name" value="Sortase"/>
</dbReference>
<keyword evidence="1 3" id="KW-0378">Hydrolase</keyword>
<proteinExistence type="predicted"/>
<dbReference type="SUPFAM" id="SSF63817">
    <property type="entry name" value="Sortase"/>
    <property type="match status" value="1"/>
</dbReference>
<dbReference type="GO" id="GO:0016787">
    <property type="term" value="F:hydrolase activity"/>
    <property type="evidence" value="ECO:0007669"/>
    <property type="project" value="UniProtKB-KW"/>
</dbReference>
<dbReference type="EC" id="3.4.22.71" evidence="3"/>
<dbReference type="KEGG" id="caml:H6X83_02880"/>
<feature type="active site" description="Proton donor/acceptor" evidence="2">
    <location>
        <position position="140"/>
    </location>
</feature>
<dbReference type="NCBIfam" id="TIGR03064">
    <property type="entry name" value="sortase_srtB"/>
    <property type="match status" value="1"/>
</dbReference>
<dbReference type="CDD" id="cd05826">
    <property type="entry name" value="Sortase_B"/>
    <property type="match status" value="1"/>
</dbReference>
<evidence type="ECO:0000313" key="3">
    <source>
        <dbReference type="EMBL" id="QNO18609.1"/>
    </source>
</evidence>
<evidence type="ECO:0000256" key="1">
    <source>
        <dbReference type="ARBA" id="ARBA00022801"/>
    </source>
</evidence>
<dbReference type="Proteomes" id="UP000516046">
    <property type="component" value="Chromosome"/>
</dbReference>
<sequence length="254" mass="28427">MSSQKKTKKKKHIAFPLSLVACLLAVDFFAFGLFFELTSRSESHKFYDSLATRTVQGSTTSAAAMTPQIDFKNLRATCPNAVAWIYSIGTPINYPIVQGKDNQYYLSHRADNSSNENGAVFLNKSNSPNFTDDNSILFAHHLATGDMFTSLEKYRDQKYYQAHPTMDLITPTATYKIQLIAGYVLDGASPIFPTRFATDGEQKQFLDNARKQSVFTSKVQVTSKDRLITMCTCTYDYNNARLAVVGKLVKQSSK</sequence>
<dbReference type="Gene3D" id="2.40.260.10">
    <property type="entry name" value="Sortase"/>
    <property type="match status" value="1"/>
</dbReference>
<accession>A0A7G9WIU7</accession>
<protein>
    <submittedName>
        <fullName evidence="3">Class B sortase</fullName>
        <ecNumber evidence="3">3.4.22.71</ecNumber>
    </submittedName>
</protein>
<organism evidence="3 4">
    <name type="scientific">Caproicibacterium amylolyticum</name>
    <dbReference type="NCBI Taxonomy" id="2766537"/>
    <lineage>
        <taxon>Bacteria</taxon>
        <taxon>Bacillati</taxon>
        <taxon>Bacillota</taxon>
        <taxon>Clostridia</taxon>
        <taxon>Eubacteriales</taxon>
        <taxon>Oscillospiraceae</taxon>
        <taxon>Caproicibacterium</taxon>
    </lineage>
</organism>
<keyword evidence="4" id="KW-1185">Reference proteome</keyword>
<name>A0A7G9WIU7_9FIRM</name>
<dbReference type="PROSITE" id="PS51257">
    <property type="entry name" value="PROKAR_LIPOPROTEIN"/>
    <property type="match status" value="1"/>
</dbReference>
<dbReference type="Pfam" id="PF04203">
    <property type="entry name" value="Sortase"/>
    <property type="match status" value="1"/>
</dbReference>
<feature type="active site" description="Acyl-thioester intermediate" evidence="2">
    <location>
        <position position="233"/>
    </location>
</feature>
<dbReference type="AlphaFoldDB" id="A0A7G9WIU7"/>